<protein>
    <submittedName>
        <fullName evidence="2">Uncharacterized protein</fullName>
    </submittedName>
</protein>
<feature type="coiled-coil region" evidence="1">
    <location>
        <begin position="65"/>
        <end position="106"/>
    </location>
</feature>
<comment type="caution">
    <text evidence="2">The sequence shown here is derived from an EMBL/GenBank/DDBJ whole genome shotgun (WGS) entry which is preliminary data.</text>
</comment>
<dbReference type="AlphaFoldDB" id="A0AAN9J1S2"/>
<keyword evidence="3" id="KW-1185">Reference proteome</keyword>
<dbReference type="EMBL" id="JAYWIO010000001">
    <property type="protein sequence ID" value="KAK7290640.1"/>
    <property type="molecule type" value="Genomic_DNA"/>
</dbReference>
<organism evidence="2 3">
    <name type="scientific">Crotalaria pallida</name>
    <name type="common">Smooth rattlebox</name>
    <name type="synonym">Crotalaria striata</name>
    <dbReference type="NCBI Taxonomy" id="3830"/>
    <lineage>
        <taxon>Eukaryota</taxon>
        <taxon>Viridiplantae</taxon>
        <taxon>Streptophyta</taxon>
        <taxon>Embryophyta</taxon>
        <taxon>Tracheophyta</taxon>
        <taxon>Spermatophyta</taxon>
        <taxon>Magnoliopsida</taxon>
        <taxon>eudicotyledons</taxon>
        <taxon>Gunneridae</taxon>
        <taxon>Pentapetalae</taxon>
        <taxon>rosids</taxon>
        <taxon>fabids</taxon>
        <taxon>Fabales</taxon>
        <taxon>Fabaceae</taxon>
        <taxon>Papilionoideae</taxon>
        <taxon>50 kb inversion clade</taxon>
        <taxon>genistoids sensu lato</taxon>
        <taxon>core genistoids</taxon>
        <taxon>Crotalarieae</taxon>
        <taxon>Crotalaria</taxon>
    </lineage>
</organism>
<evidence type="ECO:0000313" key="3">
    <source>
        <dbReference type="Proteomes" id="UP001372338"/>
    </source>
</evidence>
<gene>
    <name evidence="2" type="ORF">RIF29_05202</name>
</gene>
<dbReference type="Proteomes" id="UP001372338">
    <property type="component" value="Unassembled WGS sequence"/>
</dbReference>
<accession>A0AAN9J1S2</accession>
<name>A0AAN9J1S2_CROPI</name>
<sequence length="110" mass="12570">MKKANPSTSGMSIEAKLSVDVKLFKQEVDQFGRGCPWTKMLLMYLEQNNSLTLKFANLEAWIAAFDRLQSKNKGLKARVIELEVRKVNLEEKTIELEATIDKLKASWLPL</sequence>
<keyword evidence="1" id="KW-0175">Coiled coil</keyword>
<evidence type="ECO:0000256" key="1">
    <source>
        <dbReference type="SAM" id="Coils"/>
    </source>
</evidence>
<reference evidence="2 3" key="1">
    <citation type="submission" date="2024-01" db="EMBL/GenBank/DDBJ databases">
        <title>The genomes of 5 underutilized Papilionoideae crops provide insights into root nodulation and disease resistanc.</title>
        <authorList>
            <person name="Yuan L."/>
        </authorList>
    </citation>
    <scope>NUCLEOTIDE SEQUENCE [LARGE SCALE GENOMIC DNA]</scope>
    <source>
        <strain evidence="2">ZHUSHIDOU_FW_LH</strain>
        <tissue evidence="2">Leaf</tissue>
    </source>
</reference>
<evidence type="ECO:0000313" key="2">
    <source>
        <dbReference type="EMBL" id="KAK7290640.1"/>
    </source>
</evidence>
<proteinExistence type="predicted"/>